<proteinExistence type="predicted"/>
<accession>A0AA88J7N8</accession>
<name>A0AA88J7N8_FICCA</name>
<keyword evidence="2" id="KW-1185">Reference proteome</keyword>
<protein>
    <submittedName>
        <fullName evidence="1">Uncharacterized protein</fullName>
    </submittedName>
</protein>
<dbReference type="EMBL" id="BTGU01000178">
    <property type="protein sequence ID" value="GMN64400.1"/>
    <property type="molecule type" value="Genomic_DNA"/>
</dbReference>
<gene>
    <name evidence="1" type="ORF">TIFTF001_033472</name>
</gene>
<organism evidence="1 2">
    <name type="scientific">Ficus carica</name>
    <name type="common">Common fig</name>
    <dbReference type="NCBI Taxonomy" id="3494"/>
    <lineage>
        <taxon>Eukaryota</taxon>
        <taxon>Viridiplantae</taxon>
        <taxon>Streptophyta</taxon>
        <taxon>Embryophyta</taxon>
        <taxon>Tracheophyta</taxon>
        <taxon>Spermatophyta</taxon>
        <taxon>Magnoliopsida</taxon>
        <taxon>eudicotyledons</taxon>
        <taxon>Gunneridae</taxon>
        <taxon>Pentapetalae</taxon>
        <taxon>rosids</taxon>
        <taxon>fabids</taxon>
        <taxon>Rosales</taxon>
        <taxon>Moraceae</taxon>
        <taxon>Ficeae</taxon>
        <taxon>Ficus</taxon>
    </lineage>
</organism>
<dbReference type="Proteomes" id="UP001187192">
    <property type="component" value="Unassembled WGS sequence"/>
</dbReference>
<comment type="caution">
    <text evidence="1">The sequence shown here is derived from an EMBL/GenBank/DDBJ whole genome shotgun (WGS) entry which is preliminary data.</text>
</comment>
<dbReference type="AlphaFoldDB" id="A0AA88J7N8"/>
<reference evidence="1" key="1">
    <citation type="submission" date="2023-07" db="EMBL/GenBank/DDBJ databases">
        <title>draft genome sequence of fig (Ficus carica).</title>
        <authorList>
            <person name="Takahashi T."/>
            <person name="Nishimura K."/>
        </authorList>
    </citation>
    <scope>NUCLEOTIDE SEQUENCE</scope>
</reference>
<evidence type="ECO:0000313" key="1">
    <source>
        <dbReference type="EMBL" id="GMN64400.1"/>
    </source>
</evidence>
<evidence type="ECO:0000313" key="2">
    <source>
        <dbReference type="Proteomes" id="UP001187192"/>
    </source>
</evidence>
<sequence>MLNSLGWTRDGLSISVRDSIVLRRMLGMQCHGRLKRMQKVVAASVSKEALDTLKSTRGYGDYTMCVGSTHDEIDSSLLLNVSARGVPSRGCGSIAPKATVEVDKAGIKTSVEVTEMEGIEPRVVNLIKLLIVGAASCGIITE</sequence>